<reference evidence="13" key="1">
    <citation type="submission" date="2013-02" db="EMBL/GenBank/DDBJ databases">
        <authorList>
            <person name="Hughes D."/>
        </authorList>
    </citation>
    <scope>NUCLEOTIDE SEQUENCE</scope>
    <source>
        <strain>Durham</strain>
        <strain evidence="13">NC isolate 2 -- Noor lab</strain>
    </source>
</reference>
<dbReference type="SUPFAM" id="SSF52540">
    <property type="entry name" value="P-loop containing nucleoside triphosphate hydrolases"/>
    <property type="match status" value="1"/>
</dbReference>
<dbReference type="EMBL" id="CAQQ02395013">
    <property type="status" value="NOT_ANNOTATED_CDS"/>
    <property type="molecule type" value="Genomic_DNA"/>
</dbReference>
<evidence type="ECO:0000256" key="2">
    <source>
        <dbReference type="ARBA" id="ARBA00022741"/>
    </source>
</evidence>
<evidence type="ECO:0000313" key="13">
    <source>
        <dbReference type="Proteomes" id="UP000015102"/>
    </source>
</evidence>
<evidence type="ECO:0000256" key="4">
    <source>
        <dbReference type="ARBA" id="ARBA00022806"/>
    </source>
</evidence>
<feature type="domain" description="Helicase C-terminal" evidence="10">
    <location>
        <begin position="322"/>
        <end position="503"/>
    </location>
</feature>
<dbReference type="HOGENOM" id="CLU_003041_16_9_1"/>
<comment type="similarity">
    <text evidence="7">Belongs to the DEAD box helicase family.</text>
</comment>
<protein>
    <recommendedName>
        <fullName evidence="1">RNA helicase</fullName>
        <ecNumber evidence="1">3.6.4.13</ecNumber>
    </recommendedName>
</protein>
<feature type="compositionally biased region" description="Low complexity" evidence="8">
    <location>
        <begin position="28"/>
        <end position="43"/>
    </location>
</feature>
<dbReference type="SMART" id="SM00490">
    <property type="entry name" value="HELICc"/>
    <property type="match status" value="1"/>
</dbReference>
<keyword evidence="2 7" id="KW-0547">Nucleotide-binding</keyword>
<dbReference type="Pfam" id="PF00270">
    <property type="entry name" value="DEAD"/>
    <property type="match status" value="1"/>
</dbReference>
<reference evidence="12" key="2">
    <citation type="submission" date="2015-06" db="UniProtKB">
        <authorList>
            <consortium name="EnsemblMetazoa"/>
        </authorList>
    </citation>
    <scope>IDENTIFICATION</scope>
</reference>
<feature type="short sequence motif" description="Q motif" evidence="6">
    <location>
        <begin position="121"/>
        <end position="149"/>
    </location>
</feature>
<dbReference type="InterPro" id="IPR000629">
    <property type="entry name" value="RNA-helicase_DEAD-box_CS"/>
</dbReference>
<feature type="compositionally biased region" description="Basic residues" evidence="8">
    <location>
        <begin position="560"/>
        <end position="573"/>
    </location>
</feature>
<dbReference type="Gene3D" id="3.40.50.300">
    <property type="entry name" value="P-loop containing nucleotide triphosphate hydrolases"/>
    <property type="match status" value="2"/>
</dbReference>
<proteinExistence type="inferred from homology"/>
<dbReference type="Pfam" id="PF00271">
    <property type="entry name" value="Helicase_C"/>
    <property type="match status" value="1"/>
</dbReference>
<dbReference type="SMART" id="SM00487">
    <property type="entry name" value="DEXDc"/>
    <property type="match status" value="1"/>
</dbReference>
<dbReference type="InterPro" id="IPR014001">
    <property type="entry name" value="Helicase_ATP-bd"/>
</dbReference>
<dbReference type="Proteomes" id="UP000015102">
    <property type="component" value="Unassembled WGS sequence"/>
</dbReference>
<dbReference type="GO" id="GO:0003724">
    <property type="term" value="F:RNA helicase activity"/>
    <property type="evidence" value="ECO:0007669"/>
    <property type="project" value="UniProtKB-EC"/>
</dbReference>
<keyword evidence="3 7" id="KW-0378">Hydrolase</keyword>
<evidence type="ECO:0000256" key="1">
    <source>
        <dbReference type="ARBA" id="ARBA00012552"/>
    </source>
</evidence>
<dbReference type="PROSITE" id="PS51195">
    <property type="entry name" value="Q_MOTIF"/>
    <property type="match status" value="1"/>
</dbReference>
<evidence type="ECO:0000256" key="6">
    <source>
        <dbReference type="PROSITE-ProRule" id="PRU00552"/>
    </source>
</evidence>
<evidence type="ECO:0000259" key="9">
    <source>
        <dbReference type="PROSITE" id="PS51192"/>
    </source>
</evidence>
<evidence type="ECO:0000313" key="12">
    <source>
        <dbReference type="EnsemblMetazoa" id="MESCA003370-PA"/>
    </source>
</evidence>
<dbReference type="STRING" id="36166.T1GIT5"/>
<evidence type="ECO:0000256" key="3">
    <source>
        <dbReference type="ARBA" id="ARBA00022801"/>
    </source>
</evidence>
<evidence type="ECO:0000259" key="11">
    <source>
        <dbReference type="PROSITE" id="PS51195"/>
    </source>
</evidence>
<name>T1GIT5_MEGSC</name>
<dbReference type="GO" id="GO:0003676">
    <property type="term" value="F:nucleic acid binding"/>
    <property type="evidence" value="ECO:0007669"/>
    <property type="project" value="InterPro"/>
</dbReference>
<dbReference type="InterPro" id="IPR027417">
    <property type="entry name" value="P-loop_NTPase"/>
</dbReference>
<feature type="domain" description="Helicase ATP-binding" evidence="9">
    <location>
        <begin position="167"/>
        <end position="310"/>
    </location>
</feature>
<keyword evidence="4 7" id="KW-0347">Helicase</keyword>
<dbReference type="InterPro" id="IPR001650">
    <property type="entry name" value="Helicase_C-like"/>
</dbReference>
<dbReference type="EC" id="3.6.4.13" evidence="1"/>
<dbReference type="GO" id="GO:0010468">
    <property type="term" value="P:regulation of gene expression"/>
    <property type="evidence" value="ECO:0007669"/>
    <property type="project" value="UniProtKB-ARBA"/>
</dbReference>
<organism evidence="12 13">
    <name type="scientific">Megaselia scalaris</name>
    <name type="common">Humpbacked fly</name>
    <name type="synonym">Phora scalaris</name>
    <dbReference type="NCBI Taxonomy" id="36166"/>
    <lineage>
        <taxon>Eukaryota</taxon>
        <taxon>Metazoa</taxon>
        <taxon>Ecdysozoa</taxon>
        <taxon>Arthropoda</taxon>
        <taxon>Hexapoda</taxon>
        <taxon>Insecta</taxon>
        <taxon>Pterygota</taxon>
        <taxon>Neoptera</taxon>
        <taxon>Endopterygota</taxon>
        <taxon>Diptera</taxon>
        <taxon>Brachycera</taxon>
        <taxon>Muscomorpha</taxon>
        <taxon>Platypezoidea</taxon>
        <taxon>Phoridae</taxon>
        <taxon>Megaseliini</taxon>
        <taxon>Megaselia</taxon>
    </lineage>
</organism>
<sequence length="579" mass="66591">MFPQKNFGYNTSRGGQRKFSNQQYHGHPTTNTFSTPFNNFQSFKGPPSSLSKEERAKIQSDRAKHPGKNLAVPIWSNLVLEPFEKDFYYIGCSRSTPEQIDRIRSDLKISVFGKSVPNPIIDFEESNLPEFLVREMRAQGFSKPTAIQSQGWPIALSGRDLVHIAHQKPIEQGDGPVVLVLCPTRELAQQILNVSRSYGQKSHPQIRHTCIFGGSSKMPQARDLQRGVEVVIATPGRLIDFLENGVLNLYRCTYLVLDEADRMLDMGFEPQIRKIIEQIRPDRQVLMWSATWPKEVQRLAEDFLNNYIQINIGSLNLAANHNIRQIIEICEEDEKDMKLSDLLKRICYEEDEDKNGVIKTIIFVDTKKKVEDILKNIRNEGHISATSIHGAKSQYERDLVLQDFRNGVTKILVATDVAARGLDVEDVKYVVTMIIQIHQKIIFTELAGTSYTFFTPGNAKQAKELLSVLKEAGQLAPESLVRLAQSTTRNGIHMTRKWQDKPTLPVPHFQWNPSKQMAPNYAYNQQEQMQRQNYMQQQQLQTFYPHFFRPQAPLQQQQIHHNHQNHHTNHHHQHDGNYP</sequence>
<feature type="region of interest" description="Disordered" evidence="8">
    <location>
        <begin position="1"/>
        <end position="64"/>
    </location>
</feature>
<evidence type="ECO:0000256" key="8">
    <source>
        <dbReference type="SAM" id="MobiDB-lite"/>
    </source>
</evidence>
<feature type="region of interest" description="Disordered" evidence="8">
    <location>
        <begin position="554"/>
        <end position="579"/>
    </location>
</feature>
<evidence type="ECO:0000256" key="5">
    <source>
        <dbReference type="ARBA" id="ARBA00022840"/>
    </source>
</evidence>
<keyword evidence="13" id="KW-1185">Reference proteome</keyword>
<dbReference type="OMA" id="QCIRKQG"/>
<dbReference type="AlphaFoldDB" id="T1GIT5"/>
<dbReference type="GO" id="GO:0016787">
    <property type="term" value="F:hydrolase activity"/>
    <property type="evidence" value="ECO:0007669"/>
    <property type="project" value="UniProtKB-KW"/>
</dbReference>
<accession>T1GIT5</accession>
<feature type="compositionally biased region" description="Basic and acidic residues" evidence="8">
    <location>
        <begin position="51"/>
        <end position="64"/>
    </location>
</feature>
<dbReference type="CDD" id="cd18787">
    <property type="entry name" value="SF2_C_DEAD"/>
    <property type="match status" value="1"/>
</dbReference>
<dbReference type="InterPro" id="IPR014014">
    <property type="entry name" value="RNA_helicase_DEAD_Q_motif"/>
</dbReference>
<evidence type="ECO:0000259" key="10">
    <source>
        <dbReference type="PROSITE" id="PS51194"/>
    </source>
</evidence>
<dbReference type="InterPro" id="IPR011545">
    <property type="entry name" value="DEAD/DEAH_box_helicase_dom"/>
</dbReference>
<feature type="compositionally biased region" description="Polar residues" evidence="8">
    <location>
        <begin position="7"/>
        <end position="24"/>
    </location>
</feature>
<feature type="domain" description="DEAD-box RNA helicase Q" evidence="11">
    <location>
        <begin position="121"/>
        <end position="149"/>
    </location>
</feature>
<dbReference type="PANTHER" id="PTHR47958">
    <property type="entry name" value="ATP-DEPENDENT RNA HELICASE DBP3"/>
    <property type="match status" value="1"/>
</dbReference>
<keyword evidence="5 7" id="KW-0067">ATP-binding</keyword>
<dbReference type="PROSITE" id="PS51192">
    <property type="entry name" value="HELICASE_ATP_BIND_1"/>
    <property type="match status" value="1"/>
</dbReference>
<dbReference type="GO" id="GO:0005524">
    <property type="term" value="F:ATP binding"/>
    <property type="evidence" value="ECO:0007669"/>
    <property type="project" value="UniProtKB-KW"/>
</dbReference>
<evidence type="ECO:0000256" key="7">
    <source>
        <dbReference type="RuleBase" id="RU000492"/>
    </source>
</evidence>
<dbReference type="PROSITE" id="PS51194">
    <property type="entry name" value="HELICASE_CTER"/>
    <property type="match status" value="1"/>
</dbReference>
<dbReference type="EnsemblMetazoa" id="MESCA003370-RA">
    <property type="protein sequence ID" value="MESCA003370-PA"/>
    <property type="gene ID" value="MESCA003370"/>
</dbReference>
<dbReference type="PROSITE" id="PS00039">
    <property type="entry name" value="DEAD_ATP_HELICASE"/>
    <property type="match status" value="1"/>
</dbReference>